<feature type="compositionally biased region" description="Low complexity" evidence="3">
    <location>
        <begin position="243"/>
        <end position="252"/>
    </location>
</feature>
<dbReference type="InterPro" id="IPR002885">
    <property type="entry name" value="PPR_rpt"/>
</dbReference>
<dbReference type="PANTHER" id="PTHR47936">
    <property type="entry name" value="PPR_LONG DOMAIN-CONTAINING PROTEIN"/>
    <property type="match status" value="1"/>
</dbReference>
<evidence type="ECO:0008006" key="6">
    <source>
        <dbReference type="Google" id="ProtNLM"/>
    </source>
</evidence>
<dbReference type="EMBL" id="CAJNNW010025949">
    <property type="protein sequence ID" value="CAE8681375.1"/>
    <property type="molecule type" value="Genomic_DNA"/>
</dbReference>
<dbReference type="InterPro" id="IPR011990">
    <property type="entry name" value="TPR-like_helical_dom_sf"/>
</dbReference>
<evidence type="ECO:0000256" key="2">
    <source>
        <dbReference type="PROSITE-ProRule" id="PRU00708"/>
    </source>
</evidence>
<dbReference type="NCBIfam" id="TIGR00756">
    <property type="entry name" value="PPR"/>
    <property type="match status" value="1"/>
</dbReference>
<gene>
    <name evidence="4" type="ORF">PGLA2088_LOCUS22405</name>
</gene>
<evidence type="ECO:0000313" key="4">
    <source>
        <dbReference type="EMBL" id="CAE8681375.1"/>
    </source>
</evidence>
<dbReference type="Pfam" id="PF01535">
    <property type="entry name" value="PPR"/>
    <property type="match status" value="1"/>
</dbReference>
<evidence type="ECO:0000313" key="5">
    <source>
        <dbReference type="Proteomes" id="UP000626109"/>
    </source>
</evidence>
<comment type="caution">
    <text evidence="4">The sequence shown here is derived from an EMBL/GenBank/DDBJ whole genome shotgun (WGS) entry which is preliminary data.</text>
</comment>
<feature type="region of interest" description="Disordered" evidence="3">
    <location>
        <begin position="449"/>
        <end position="470"/>
    </location>
</feature>
<evidence type="ECO:0000256" key="3">
    <source>
        <dbReference type="SAM" id="MobiDB-lite"/>
    </source>
</evidence>
<feature type="repeat" description="PPR" evidence="2">
    <location>
        <begin position="139"/>
        <end position="173"/>
    </location>
</feature>
<dbReference type="Gene3D" id="1.25.40.10">
    <property type="entry name" value="Tetratricopeptide repeat domain"/>
    <property type="match status" value="2"/>
</dbReference>
<feature type="compositionally biased region" description="Polar residues" evidence="3">
    <location>
        <begin position="253"/>
        <end position="268"/>
    </location>
</feature>
<dbReference type="PROSITE" id="PS51375">
    <property type="entry name" value="PPR"/>
    <property type="match status" value="1"/>
</dbReference>
<dbReference type="AlphaFoldDB" id="A0A813JMZ6"/>
<dbReference type="PANTHER" id="PTHR47936:SF1">
    <property type="entry name" value="PENTATRICOPEPTIDE REPEAT-CONTAINING PROTEIN GUN1, CHLOROPLASTIC"/>
    <property type="match status" value="1"/>
</dbReference>
<evidence type="ECO:0000256" key="1">
    <source>
        <dbReference type="ARBA" id="ARBA00022737"/>
    </source>
</evidence>
<feature type="region of interest" description="Disordered" evidence="3">
    <location>
        <begin position="243"/>
        <end position="268"/>
    </location>
</feature>
<accession>A0A813JMZ6</accession>
<proteinExistence type="predicted"/>
<protein>
    <recommendedName>
        <fullName evidence="6">Pentatricopeptide repeat-containing protein, chloroplastic</fullName>
    </recommendedName>
</protein>
<feature type="compositionally biased region" description="Low complexity" evidence="3">
    <location>
        <begin position="449"/>
        <end position="458"/>
    </location>
</feature>
<name>A0A813JMZ6_POLGL</name>
<reference evidence="4" key="1">
    <citation type="submission" date="2021-02" db="EMBL/GenBank/DDBJ databases">
        <authorList>
            <person name="Dougan E. K."/>
            <person name="Rhodes N."/>
            <person name="Thang M."/>
            <person name="Chan C."/>
        </authorList>
    </citation>
    <scope>NUCLEOTIDE SEQUENCE</scope>
</reference>
<dbReference type="Proteomes" id="UP000626109">
    <property type="component" value="Unassembled WGS sequence"/>
</dbReference>
<keyword evidence="1" id="KW-0677">Repeat</keyword>
<sequence length="512" mass="56004">MSHNNNNNNKNNKQEQELVTPDLAAGKPQPPRSPITACFGAALHACDRGSRWQHALLLLDMAGEAGYALDVAAQSAAVSACGRAGRWERSLLLLQELHASQGGSADAVARNAAVAACGGAGQWQWASWLLYQRGGPLPDVVSCSSLVDSLGRVSRWQAALGLLGDMSSMKVEANSVSYAAAISACSTAAMWQHALALLEDSKRSKQLYSRLGVNSAASACRRAGHWRLAVELLLQQPRQQQQQQQQQQQLQQHKATSSETPGIQAQSPSQAVFDPVSFGALLSAYERGGRWELSLHTFFAQNEGPSSTGCEALGSAMTVCGRANRWQEALLLAEGRDGTQTDGVSLCCLTRACEASSQKPQTARAVALVRRFAAKTLRRAQEAPHLADPVGEAAAMSKVLWAHDGAAALQQQQQRQQQERQQQQFFWRHFCHPILFSLQQQRQQQQRQQQQQQRQQQQQEKRQQQQRQLQKLQPEVLDSELLPLQTVPGSSCDLGPYFVRLALPALGVVSSK</sequence>
<organism evidence="4 5">
    <name type="scientific">Polarella glacialis</name>
    <name type="common">Dinoflagellate</name>
    <dbReference type="NCBI Taxonomy" id="89957"/>
    <lineage>
        <taxon>Eukaryota</taxon>
        <taxon>Sar</taxon>
        <taxon>Alveolata</taxon>
        <taxon>Dinophyceae</taxon>
        <taxon>Suessiales</taxon>
        <taxon>Suessiaceae</taxon>
        <taxon>Polarella</taxon>
    </lineage>
</organism>